<dbReference type="RefSeq" id="WP_235016051.1">
    <property type="nucleotide sequence ID" value="NZ_FUZZ01000005.1"/>
</dbReference>
<keyword evidence="2" id="KW-0489">Methyltransferase</keyword>
<dbReference type="PANTHER" id="PTHR43591">
    <property type="entry name" value="METHYLTRANSFERASE"/>
    <property type="match status" value="1"/>
</dbReference>
<keyword evidence="2" id="KW-0830">Ubiquinone</keyword>
<evidence type="ECO:0000259" key="1">
    <source>
        <dbReference type="Pfam" id="PF13649"/>
    </source>
</evidence>
<gene>
    <name evidence="2" type="ORF">SAMN05660461_5668</name>
</gene>
<reference evidence="2 3" key="1">
    <citation type="submission" date="2017-02" db="EMBL/GenBank/DDBJ databases">
        <authorList>
            <person name="Peterson S.W."/>
        </authorList>
    </citation>
    <scope>NUCLEOTIDE SEQUENCE [LARGE SCALE GENOMIC DNA]</scope>
    <source>
        <strain evidence="2 3">DSM 18108</strain>
    </source>
</reference>
<protein>
    <submittedName>
        <fullName evidence="2">Ubiquinone/menaquinone biosynthesis C-methylase UbiE</fullName>
    </submittedName>
</protein>
<dbReference type="SUPFAM" id="SSF53335">
    <property type="entry name" value="S-adenosyl-L-methionine-dependent methyltransferases"/>
    <property type="match status" value="1"/>
</dbReference>
<dbReference type="Pfam" id="PF13649">
    <property type="entry name" value="Methyltransf_25"/>
    <property type="match status" value="1"/>
</dbReference>
<dbReference type="Gene3D" id="3.40.50.150">
    <property type="entry name" value="Vaccinia Virus protein VP39"/>
    <property type="match status" value="1"/>
</dbReference>
<dbReference type="InterPro" id="IPR029063">
    <property type="entry name" value="SAM-dependent_MTases_sf"/>
</dbReference>
<organism evidence="2 3">
    <name type="scientific">Chitinophaga ginsengisegetis</name>
    <dbReference type="NCBI Taxonomy" id="393003"/>
    <lineage>
        <taxon>Bacteria</taxon>
        <taxon>Pseudomonadati</taxon>
        <taxon>Bacteroidota</taxon>
        <taxon>Chitinophagia</taxon>
        <taxon>Chitinophagales</taxon>
        <taxon>Chitinophagaceae</taxon>
        <taxon>Chitinophaga</taxon>
    </lineage>
</organism>
<evidence type="ECO:0000313" key="3">
    <source>
        <dbReference type="Proteomes" id="UP000190166"/>
    </source>
</evidence>
<evidence type="ECO:0000313" key="2">
    <source>
        <dbReference type="EMBL" id="SKD09776.1"/>
    </source>
</evidence>
<dbReference type="EMBL" id="FUZZ01000005">
    <property type="protein sequence ID" value="SKD09776.1"/>
    <property type="molecule type" value="Genomic_DNA"/>
</dbReference>
<name>A0A1T5PAS2_9BACT</name>
<dbReference type="PANTHER" id="PTHR43591:SF24">
    <property type="entry name" value="2-METHOXY-6-POLYPRENYL-1,4-BENZOQUINOL METHYLASE, MITOCHONDRIAL"/>
    <property type="match status" value="1"/>
</dbReference>
<dbReference type="InterPro" id="IPR041698">
    <property type="entry name" value="Methyltransf_25"/>
</dbReference>
<proteinExistence type="predicted"/>
<dbReference type="STRING" id="393003.SAMN05660461_5668"/>
<accession>A0A1T5PAS2</accession>
<keyword evidence="2" id="KW-0808">Transferase</keyword>
<dbReference type="CDD" id="cd02440">
    <property type="entry name" value="AdoMet_MTases"/>
    <property type="match status" value="1"/>
</dbReference>
<sequence>MNFNIKSFRKDLKPSIDGRKGTKILVVYHHFPQAPRNGSRNKTPTIFPLKDLIFGKQINRQATTHPKHLIVSKHKRLALSLSMAQMLQQELSVIIYCNLLIKPHIMEQVLEQIRDQQKDAWNKFSPGWKKWDELTMDFLQPMGDEIIRALHLKENDVVLDIAAGTGEPGLTIASKLKNGRVVITDLAEHMLEIARENAARRGIQNVETVACDVCELPFADNTFDAISCRFGFMFFPDMQLAANEMVRVLKPGGRMATSVWNVPEKNFWVTAIMGTINRNMELPPPPPDAPGMFRCAKDQLIAGLFEKAGLKNISQKEITGKLNCKTTDVYWNMMTEIGAPIVAALSKCDDAMKEKIKREVFEAVNQKYPSGDVMIESSALVIYGEK</sequence>
<dbReference type="AlphaFoldDB" id="A0A1T5PAS2"/>
<feature type="domain" description="Methyltransferase" evidence="1">
    <location>
        <begin position="158"/>
        <end position="253"/>
    </location>
</feature>
<dbReference type="GO" id="GO:0032259">
    <property type="term" value="P:methylation"/>
    <property type="evidence" value="ECO:0007669"/>
    <property type="project" value="UniProtKB-KW"/>
</dbReference>
<keyword evidence="3" id="KW-1185">Reference proteome</keyword>
<dbReference type="Proteomes" id="UP000190166">
    <property type="component" value="Unassembled WGS sequence"/>
</dbReference>
<dbReference type="GO" id="GO:0008168">
    <property type="term" value="F:methyltransferase activity"/>
    <property type="evidence" value="ECO:0007669"/>
    <property type="project" value="UniProtKB-KW"/>
</dbReference>